<sequence>MTNRNPHLVWDWNSTLFHDLDAIIEATNASFALIGLPPMTLERYRELYCVPVPKFYEKVVGRVPDAAEWIRLDQAFQEVYTVHSARCELAVGADELLHAWQREGGTQSLLSLTAHEALMPFVRRFGIEERFVRVDGRVGPPGGGKAEHLVRHLAALERDPADVVLIGDAADDAAAALHVGARVVLYAGGSHARAGLEGVGVPVVDSLAEAVELARTYVR</sequence>
<reference evidence="1 2" key="1">
    <citation type="submission" date="2017-03" db="EMBL/GenBank/DDBJ databases">
        <title>Draft genome sequence of Streptomyces scabrisporus NF3, endophyte isolated from Amphipterygium adstringens.</title>
        <authorList>
            <person name="Vazquez M."/>
            <person name="Ceapa C.D."/>
            <person name="Rodriguez Luna D."/>
            <person name="Sanchez Esquivel S."/>
        </authorList>
    </citation>
    <scope>NUCLEOTIDE SEQUENCE [LARGE SCALE GENOMIC DNA]</scope>
    <source>
        <strain evidence="1 2">NF3</strain>
    </source>
</reference>
<protein>
    <submittedName>
        <fullName evidence="1">Phosphatase</fullName>
    </submittedName>
</protein>
<dbReference type="InterPro" id="IPR023214">
    <property type="entry name" value="HAD_sf"/>
</dbReference>
<dbReference type="OrthoDB" id="4307245at2"/>
<organism evidence="1 2">
    <name type="scientific">Embleya scabrispora</name>
    <dbReference type="NCBI Taxonomy" id="159449"/>
    <lineage>
        <taxon>Bacteria</taxon>
        <taxon>Bacillati</taxon>
        <taxon>Actinomycetota</taxon>
        <taxon>Actinomycetes</taxon>
        <taxon>Kitasatosporales</taxon>
        <taxon>Streptomycetaceae</taxon>
        <taxon>Embleya</taxon>
    </lineage>
</organism>
<dbReference type="PANTHER" id="PTHR43434">
    <property type="entry name" value="PHOSPHOGLYCOLATE PHOSPHATASE"/>
    <property type="match status" value="1"/>
</dbReference>
<dbReference type="PANTHER" id="PTHR43434:SF1">
    <property type="entry name" value="PHOSPHOGLYCOLATE PHOSPHATASE"/>
    <property type="match status" value="1"/>
</dbReference>
<dbReference type="SUPFAM" id="SSF56784">
    <property type="entry name" value="HAD-like"/>
    <property type="match status" value="1"/>
</dbReference>
<dbReference type="GO" id="GO:0005829">
    <property type="term" value="C:cytosol"/>
    <property type="evidence" value="ECO:0007669"/>
    <property type="project" value="TreeGrafter"/>
</dbReference>
<dbReference type="GO" id="GO:0008967">
    <property type="term" value="F:phosphoglycolate phosphatase activity"/>
    <property type="evidence" value="ECO:0007669"/>
    <property type="project" value="TreeGrafter"/>
</dbReference>
<dbReference type="EMBL" id="MWQN01000001">
    <property type="protein sequence ID" value="OPC82732.1"/>
    <property type="molecule type" value="Genomic_DNA"/>
</dbReference>
<dbReference type="AlphaFoldDB" id="A0A1T3P1A8"/>
<evidence type="ECO:0000313" key="2">
    <source>
        <dbReference type="Proteomes" id="UP000190037"/>
    </source>
</evidence>
<dbReference type="Gene3D" id="3.40.50.1000">
    <property type="entry name" value="HAD superfamily/HAD-like"/>
    <property type="match status" value="1"/>
</dbReference>
<name>A0A1T3P1A8_9ACTN</name>
<accession>A0A1T3P1A8</accession>
<dbReference type="InterPro" id="IPR036412">
    <property type="entry name" value="HAD-like_sf"/>
</dbReference>
<comment type="caution">
    <text evidence="1">The sequence shown here is derived from an EMBL/GenBank/DDBJ whole genome shotgun (WGS) entry which is preliminary data.</text>
</comment>
<keyword evidence="2" id="KW-1185">Reference proteome</keyword>
<dbReference type="Pfam" id="PF12710">
    <property type="entry name" value="HAD"/>
    <property type="match status" value="1"/>
</dbReference>
<dbReference type="Proteomes" id="UP000190037">
    <property type="component" value="Unassembled WGS sequence"/>
</dbReference>
<dbReference type="Gene3D" id="1.10.150.240">
    <property type="entry name" value="Putative phosphatase, domain 2"/>
    <property type="match status" value="1"/>
</dbReference>
<evidence type="ECO:0000313" key="1">
    <source>
        <dbReference type="EMBL" id="OPC82732.1"/>
    </source>
</evidence>
<proteinExistence type="predicted"/>
<dbReference type="STRING" id="159449.B4N89_18900"/>
<gene>
    <name evidence="1" type="ORF">B4N89_18900</name>
</gene>
<dbReference type="GO" id="GO:0006281">
    <property type="term" value="P:DNA repair"/>
    <property type="evidence" value="ECO:0007669"/>
    <property type="project" value="TreeGrafter"/>
</dbReference>
<dbReference type="InterPro" id="IPR023198">
    <property type="entry name" value="PGP-like_dom2"/>
</dbReference>
<dbReference type="InterPro" id="IPR050155">
    <property type="entry name" value="HAD-like_hydrolase_sf"/>
</dbReference>
<dbReference type="RefSeq" id="WP_078977021.1">
    <property type="nucleotide sequence ID" value="NZ_MWQN01000001.1"/>
</dbReference>